<dbReference type="Proteomes" id="UP000827092">
    <property type="component" value="Unassembled WGS sequence"/>
</dbReference>
<accession>A0AAV6UVS5</accession>
<name>A0AAV6UVS5_9ARAC</name>
<comment type="caution">
    <text evidence="2">The sequence shown here is derived from an EMBL/GenBank/DDBJ whole genome shotgun (WGS) entry which is preliminary data.</text>
</comment>
<proteinExistence type="predicted"/>
<sequence>MPGNTLQLDTLIQNTQEPPKSLTQTLTNKNIPEAHPRTKPQLIQKEKRNRLEHFLALKREIRGGMGMRKSRKWLGSFESSPLPHKGLNGWGDDMLLWRVTVALCGRGIMLLMGG</sequence>
<evidence type="ECO:0000313" key="3">
    <source>
        <dbReference type="Proteomes" id="UP000827092"/>
    </source>
</evidence>
<evidence type="ECO:0000256" key="1">
    <source>
        <dbReference type="SAM" id="MobiDB-lite"/>
    </source>
</evidence>
<dbReference type="AlphaFoldDB" id="A0AAV6UVS5"/>
<feature type="region of interest" description="Disordered" evidence="1">
    <location>
        <begin position="13"/>
        <end position="39"/>
    </location>
</feature>
<dbReference type="EMBL" id="JAFNEN010000260">
    <property type="protein sequence ID" value="KAG8187763.1"/>
    <property type="molecule type" value="Genomic_DNA"/>
</dbReference>
<organism evidence="2 3">
    <name type="scientific">Oedothorax gibbosus</name>
    <dbReference type="NCBI Taxonomy" id="931172"/>
    <lineage>
        <taxon>Eukaryota</taxon>
        <taxon>Metazoa</taxon>
        <taxon>Ecdysozoa</taxon>
        <taxon>Arthropoda</taxon>
        <taxon>Chelicerata</taxon>
        <taxon>Arachnida</taxon>
        <taxon>Araneae</taxon>
        <taxon>Araneomorphae</taxon>
        <taxon>Entelegynae</taxon>
        <taxon>Araneoidea</taxon>
        <taxon>Linyphiidae</taxon>
        <taxon>Erigoninae</taxon>
        <taxon>Oedothorax</taxon>
    </lineage>
</organism>
<gene>
    <name evidence="2" type="ORF">JTE90_018763</name>
</gene>
<protein>
    <submittedName>
        <fullName evidence="2">Uncharacterized protein</fullName>
    </submittedName>
</protein>
<feature type="compositionally biased region" description="Polar residues" evidence="1">
    <location>
        <begin position="13"/>
        <end position="30"/>
    </location>
</feature>
<reference evidence="2 3" key="1">
    <citation type="journal article" date="2022" name="Nat. Ecol. Evol.">
        <title>A masculinizing supergene underlies an exaggerated male reproductive morph in a spider.</title>
        <authorList>
            <person name="Hendrickx F."/>
            <person name="De Corte Z."/>
            <person name="Sonet G."/>
            <person name="Van Belleghem S.M."/>
            <person name="Kostlbacher S."/>
            <person name="Vangestel C."/>
        </authorList>
    </citation>
    <scope>NUCLEOTIDE SEQUENCE [LARGE SCALE GENOMIC DNA]</scope>
    <source>
        <strain evidence="2">W744_W776</strain>
    </source>
</reference>
<keyword evidence="3" id="KW-1185">Reference proteome</keyword>
<evidence type="ECO:0000313" key="2">
    <source>
        <dbReference type="EMBL" id="KAG8187763.1"/>
    </source>
</evidence>